<keyword evidence="4" id="KW-1185">Reference proteome</keyword>
<evidence type="ECO:0000259" key="2">
    <source>
        <dbReference type="Pfam" id="PF06722"/>
    </source>
</evidence>
<dbReference type="SUPFAM" id="SSF53756">
    <property type="entry name" value="UDP-Glycosyltransferase/glycogen phosphorylase"/>
    <property type="match status" value="1"/>
</dbReference>
<dbReference type="GO" id="GO:0016758">
    <property type="term" value="F:hexosyltransferase activity"/>
    <property type="evidence" value="ECO:0007669"/>
    <property type="project" value="InterPro"/>
</dbReference>
<proteinExistence type="predicted"/>
<accession>A0A853JG15</accession>
<evidence type="ECO:0000313" key="3">
    <source>
        <dbReference type="EMBL" id="NZA27450.1"/>
    </source>
</evidence>
<dbReference type="InterPro" id="IPR010610">
    <property type="entry name" value="EryCIII-like_C"/>
</dbReference>
<name>A0A853JG15_9GAMM</name>
<reference evidence="3 4" key="1">
    <citation type="submission" date="2020-07" db="EMBL/GenBank/DDBJ databases">
        <title>Luteimonas sp. SJ-92.</title>
        <authorList>
            <person name="Huang X.-X."/>
            <person name="Xu L."/>
            <person name="Sun J.-Q."/>
        </authorList>
    </citation>
    <scope>NUCLEOTIDE SEQUENCE [LARGE SCALE GENOMIC DNA]</scope>
    <source>
        <strain evidence="3 4">SJ-92</strain>
    </source>
</reference>
<feature type="domain" description="Erythromycin biosynthesis protein CIII-like C-terminal" evidence="2">
    <location>
        <begin position="303"/>
        <end position="404"/>
    </location>
</feature>
<feature type="domain" description="Glycosyltransferase family 28 N-terminal" evidence="1">
    <location>
        <begin position="3"/>
        <end position="59"/>
    </location>
</feature>
<dbReference type="InterPro" id="IPR004276">
    <property type="entry name" value="GlycoTrans_28_N"/>
</dbReference>
<gene>
    <name evidence="3" type="ORF">H0E84_13755</name>
</gene>
<organism evidence="3 4">
    <name type="scientific">Luteimonas salinisoli</name>
    <dbReference type="NCBI Taxonomy" id="2752307"/>
    <lineage>
        <taxon>Bacteria</taxon>
        <taxon>Pseudomonadati</taxon>
        <taxon>Pseudomonadota</taxon>
        <taxon>Gammaproteobacteria</taxon>
        <taxon>Lysobacterales</taxon>
        <taxon>Lysobacteraceae</taxon>
        <taxon>Luteimonas</taxon>
    </lineage>
</organism>
<dbReference type="RefSeq" id="WP_180679223.1">
    <property type="nucleotide sequence ID" value="NZ_JACCKA010000077.1"/>
</dbReference>
<dbReference type="PANTHER" id="PTHR48050">
    <property type="entry name" value="STEROL 3-BETA-GLUCOSYLTRANSFERASE"/>
    <property type="match status" value="1"/>
</dbReference>
<dbReference type="PANTHER" id="PTHR48050:SF13">
    <property type="entry name" value="STEROL 3-BETA-GLUCOSYLTRANSFERASE UGT80A2"/>
    <property type="match status" value="1"/>
</dbReference>
<dbReference type="FunFam" id="3.40.50.2000:FF:000009">
    <property type="entry name" value="Sterol 3-beta-glucosyltransferase UGT80A2"/>
    <property type="match status" value="1"/>
</dbReference>
<dbReference type="GO" id="GO:0033072">
    <property type="term" value="P:vancomycin biosynthetic process"/>
    <property type="evidence" value="ECO:0007669"/>
    <property type="project" value="UniProtKB-ARBA"/>
</dbReference>
<dbReference type="Proteomes" id="UP000578091">
    <property type="component" value="Unassembled WGS sequence"/>
</dbReference>
<dbReference type="Pfam" id="PF06722">
    <property type="entry name" value="EryCIII-like_C"/>
    <property type="match status" value="1"/>
</dbReference>
<keyword evidence="3" id="KW-0808">Transferase</keyword>
<dbReference type="AlphaFoldDB" id="A0A853JG15"/>
<comment type="caution">
    <text evidence="3">The sequence shown here is derived from an EMBL/GenBank/DDBJ whole genome shotgun (WGS) entry which is preliminary data.</text>
</comment>
<evidence type="ECO:0000313" key="4">
    <source>
        <dbReference type="Proteomes" id="UP000578091"/>
    </source>
</evidence>
<dbReference type="GO" id="GO:0008194">
    <property type="term" value="F:UDP-glycosyltransferase activity"/>
    <property type="evidence" value="ECO:0007669"/>
    <property type="project" value="InterPro"/>
</dbReference>
<dbReference type="EMBL" id="JACCKA010000077">
    <property type="protein sequence ID" value="NZA27450.1"/>
    <property type="molecule type" value="Genomic_DNA"/>
</dbReference>
<sequence>MQILILTLGSHGDVQPYVALGRGLQAAGHAVSLCTSAHFAGFVAEHGLDYRHMDNGFVELMASLEGRAALEGMGSFFGALKTMATLVPKVGPLQVRVQQDAWQAAQDLQPELILFHPKMAGAVDIADALGAAAIMAPLFPQYVPTAEFPAVGLPALPLGARYHRASYRLVHAIGNRVGRGPLRTWRRDNGLGPRPAALGLFNDASDRPIPVLHGYSPTLSPPPPDWPEHATVAGAWTLPHAADWAPPAELTAFLAAGPPPVYVGFGSMAGRNPARVATIVLDALQRAGQRGLLASGWGGLTAETLPEDVLAIGHVPHDWLFPQVAAVVHHGGAGSTHAGLRAGRPTVVCPFFGDQPFWGRRVHALGAGPAPIPQRRLSAERLTEAIGAATGETGIVEAAATVGRQLRAERGVEQAVTWIEGWMASRRGAYGSRPPSKQRFAG</sequence>
<evidence type="ECO:0000259" key="1">
    <source>
        <dbReference type="Pfam" id="PF03033"/>
    </source>
</evidence>
<dbReference type="Gene3D" id="3.40.50.2000">
    <property type="entry name" value="Glycogen Phosphorylase B"/>
    <property type="match status" value="2"/>
</dbReference>
<dbReference type="InterPro" id="IPR050426">
    <property type="entry name" value="Glycosyltransferase_28"/>
</dbReference>
<dbReference type="GO" id="GO:0005975">
    <property type="term" value="P:carbohydrate metabolic process"/>
    <property type="evidence" value="ECO:0007669"/>
    <property type="project" value="InterPro"/>
</dbReference>
<dbReference type="Pfam" id="PF03033">
    <property type="entry name" value="Glyco_transf_28"/>
    <property type="match status" value="1"/>
</dbReference>
<dbReference type="CDD" id="cd03784">
    <property type="entry name" value="GT1_Gtf-like"/>
    <property type="match status" value="1"/>
</dbReference>
<dbReference type="InterPro" id="IPR002213">
    <property type="entry name" value="UDP_glucos_trans"/>
</dbReference>
<protein>
    <submittedName>
        <fullName evidence="3">Glycosyltransferase family 1 protein</fullName>
    </submittedName>
</protein>